<dbReference type="EMBL" id="JACJPW010000058">
    <property type="protein sequence ID" value="MBD2183527.1"/>
    <property type="molecule type" value="Genomic_DNA"/>
</dbReference>
<evidence type="ECO:0000313" key="1">
    <source>
        <dbReference type="EMBL" id="MBD2183527.1"/>
    </source>
</evidence>
<name>A0A926VGT2_9CYAN</name>
<evidence type="ECO:0000313" key="2">
    <source>
        <dbReference type="Proteomes" id="UP000641646"/>
    </source>
</evidence>
<sequence length="89" mass="9810">MQLRSLYISRSLSLELIVGTSTDLGFRANCNQLVVFAVWMGKCGEHNADLNADAGMKEELICASMPSVSWQGGERKHIYQECGATEKLT</sequence>
<comment type="caution">
    <text evidence="1">The sequence shown here is derived from an EMBL/GenBank/DDBJ whole genome shotgun (WGS) entry which is preliminary data.</text>
</comment>
<dbReference type="AlphaFoldDB" id="A0A926VGT2"/>
<organism evidence="1 2">
    <name type="scientific">Aerosakkonema funiforme FACHB-1375</name>
    <dbReference type="NCBI Taxonomy" id="2949571"/>
    <lineage>
        <taxon>Bacteria</taxon>
        <taxon>Bacillati</taxon>
        <taxon>Cyanobacteriota</taxon>
        <taxon>Cyanophyceae</taxon>
        <taxon>Oscillatoriophycideae</taxon>
        <taxon>Aerosakkonematales</taxon>
        <taxon>Aerosakkonemataceae</taxon>
        <taxon>Aerosakkonema</taxon>
    </lineage>
</organism>
<proteinExistence type="predicted"/>
<dbReference type="RefSeq" id="WP_190468030.1">
    <property type="nucleotide sequence ID" value="NZ_JACJPW010000058.1"/>
</dbReference>
<protein>
    <submittedName>
        <fullName evidence="1">Uncharacterized protein</fullName>
    </submittedName>
</protein>
<reference evidence="1" key="1">
    <citation type="journal article" date="2015" name="ISME J.">
        <title>Draft Genome Sequence of Streptomyces incarnatus NRRL8089, which Produces the Nucleoside Antibiotic Sinefungin.</title>
        <authorList>
            <person name="Oshima K."/>
            <person name="Hattori M."/>
            <person name="Shimizu H."/>
            <person name="Fukuda K."/>
            <person name="Nemoto M."/>
            <person name="Inagaki K."/>
            <person name="Tamura T."/>
        </authorList>
    </citation>
    <scope>NUCLEOTIDE SEQUENCE</scope>
    <source>
        <strain evidence="1">FACHB-1375</strain>
    </source>
</reference>
<gene>
    <name evidence="1" type="ORF">H6G03_21115</name>
</gene>
<dbReference type="Proteomes" id="UP000641646">
    <property type="component" value="Unassembled WGS sequence"/>
</dbReference>
<reference evidence="1" key="2">
    <citation type="submission" date="2020-08" db="EMBL/GenBank/DDBJ databases">
        <authorList>
            <person name="Chen M."/>
            <person name="Teng W."/>
            <person name="Zhao L."/>
            <person name="Hu C."/>
            <person name="Zhou Y."/>
            <person name="Han B."/>
            <person name="Song L."/>
            <person name="Shu W."/>
        </authorList>
    </citation>
    <scope>NUCLEOTIDE SEQUENCE</scope>
    <source>
        <strain evidence="1">FACHB-1375</strain>
    </source>
</reference>
<accession>A0A926VGT2</accession>
<keyword evidence="2" id="KW-1185">Reference proteome</keyword>